<dbReference type="EMBL" id="JAFNEN010004771">
    <property type="protein sequence ID" value="KAG8170845.1"/>
    <property type="molecule type" value="Genomic_DNA"/>
</dbReference>
<organism evidence="1 2">
    <name type="scientific">Oedothorax gibbosus</name>
    <dbReference type="NCBI Taxonomy" id="931172"/>
    <lineage>
        <taxon>Eukaryota</taxon>
        <taxon>Metazoa</taxon>
        <taxon>Ecdysozoa</taxon>
        <taxon>Arthropoda</taxon>
        <taxon>Chelicerata</taxon>
        <taxon>Arachnida</taxon>
        <taxon>Araneae</taxon>
        <taxon>Araneomorphae</taxon>
        <taxon>Entelegynae</taxon>
        <taxon>Araneoidea</taxon>
        <taxon>Linyphiidae</taxon>
        <taxon>Erigoninae</taxon>
        <taxon>Oedothorax</taxon>
    </lineage>
</organism>
<evidence type="ECO:0000313" key="2">
    <source>
        <dbReference type="Proteomes" id="UP000827092"/>
    </source>
</evidence>
<evidence type="ECO:0000313" key="1">
    <source>
        <dbReference type="EMBL" id="KAG8170845.1"/>
    </source>
</evidence>
<dbReference type="Proteomes" id="UP000827092">
    <property type="component" value="Unassembled WGS sequence"/>
</dbReference>
<accession>A0AAV6TGP2</accession>
<reference evidence="1 2" key="1">
    <citation type="journal article" date="2022" name="Nat. Ecol. Evol.">
        <title>A masculinizing supergene underlies an exaggerated male reproductive morph in a spider.</title>
        <authorList>
            <person name="Hendrickx F."/>
            <person name="De Corte Z."/>
            <person name="Sonet G."/>
            <person name="Van Belleghem S.M."/>
            <person name="Kostlbacher S."/>
            <person name="Vangestel C."/>
        </authorList>
    </citation>
    <scope>NUCLEOTIDE SEQUENCE [LARGE SCALE GENOMIC DNA]</scope>
    <source>
        <strain evidence="1">W744_W776</strain>
    </source>
</reference>
<dbReference type="AlphaFoldDB" id="A0AAV6TGP2"/>
<feature type="non-terminal residue" evidence="1">
    <location>
        <position position="41"/>
    </location>
</feature>
<protein>
    <submittedName>
        <fullName evidence="1">Uncharacterized protein</fullName>
    </submittedName>
</protein>
<comment type="caution">
    <text evidence="1">The sequence shown here is derived from an EMBL/GenBank/DDBJ whole genome shotgun (WGS) entry which is preliminary data.</text>
</comment>
<sequence length="41" mass="4811">MPNNGGDYWTKTARELCAKKTKVELKNIFTEHVQEVATWWS</sequence>
<keyword evidence="2" id="KW-1185">Reference proteome</keyword>
<name>A0AAV6TGP2_9ARAC</name>
<gene>
    <name evidence="1" type="ORF">JTE90_019783</name>
</gene>
<proteinExistence type="predicted"/>